<keyword evidence="7" id="KW-1133">Transmembrane helix</keyword>
<dbReference type="Gene3D" id="3.50.50.60">
    <property type="entry name" value="FAD/NAD(P)-binding domain"/>
    <property type="match status" value="1"/>
</dbReference>
<dbReference type="RefSeq" id="WP_377370669.1">
    <property type="nucleotide sequence ID" value="NZ_JAOTJD010000028.1"/>
</dbReference>
<protein>
    <recommendedName>
        <fullName evidence="4">Tryptophan 2-monooxygenase</fullName>
        <ecNumber evidence="3">1.13.12.3</ecNumber>
    </recommendedName>
</protein>
<dbReference type="Gene3D" id="3.90.660.10">
    <property type="match status" value="1"/>
</dbReference>
<dbReference type="EC" id="1.13.12.3" evidence="3"/>
<comment type="pathway">
    <text evidence="1">Plant hormone metabolism; auxin biosynthesis.</text>
</comment>
<dbReference type="InterPro" id="IPR050281">
    <property type="entry name" value="Flavin_monoamine_oxidase"/>
</dbReference>
<keyword evidence="7" id="KW-0812">Transmembrane</keyword>
<dbReference type="PROSITE" id="PS51318">
    <property type="entry name" value="TAT"/>
    <property type="match status" value="1"/>
</dbReference>
<comment type="catalytic activity">
    <reaction evidence="6">
        <text>L-tryptophan + O2 = indole-3-acetamide + CO2 + H2O</text>
        <dbReference type="Rhea" id="RHEA:16165"/>
        <dbReference type="ChEBI" id="CHEBI:15377"/>
        <dbReference type="ChEBI" id="CHEBI:15379"/>
        <dbReference type="ChEBI" id="CHEBI:16031"/>
        <dbReference type="ChEBI" id="CHEBI:16526"/>
        <dbReference type="ChEBI" id="CHEBI:57912"/>
        <dbReference type="EC" id="1.13.12.3"/>
    </reaction>
</comment>
<dbReference type="SUPFAM" id="SSF54373">
    <property type="entry name" value="FAD-linked reductases, C-terminal domain"/>
    <property type="match status" value="1"/>
</dbReference>
<keyword evidence="10" id="KW-1185">Reference proteome</keyword>
<evidence type="ECO:0000256" key="3">
    <source>
        <dbReference type="ARBA" id="ARBA00012535"/>
    </source>
</evidence>
<sequence length="532" mass="57303">MTRDLMNSGGGVSRRSFLESLGGMGGSALLMAGMSALGFGIASANASPPALGEGGKGKKVIVLGAGVAGMASAYELSKAGYEVMVIEARDFAGGRCQTARKGFKLTELGGEAQECDFDDGLYINHGPWRIPYHHHSTLHYTKLFNVPLEVFVNDNDASYVAFAKGKGPLAGKAIRKGQIAADARGSAAEILAKQVKQGALDQQMTADDREKFLAYLTHEGYLNADLAYKGTDGRGFDIDPGAGLDPGPGKMSAPYALTDVMQSNAWRVLTSVAGYEQQRTMFQPVGGMDQIAKGFERQIGKLIRYSTVVKKYRQNDKGVEVTVAGPGGKTETLKADYCICTIPLSVLRQMDMGVSAKFKEAIGAVSYALVGKIGLQMKTRFWEEKHSIYGGHVYTDNPEINTITLPSTGFQSQKGVLQGYYNFGASAAKVSALSPKARQDFAAQGGKVAFPEYADNVETSFSAAWHRIEHNLGGWAEWNEESRRDAYPILCEPDGRLYLAGEHLSYLTGWQAGGIESAWQQIAKLHKRAQAA</sequence>
<evidence type="ECO:0000313" key="9">
    <source>
        <dbReference type="EMBL" id="MFD3265194.1"/>
    </source>
</evidence>
<evidence type="ECO:0000256" key="5">
    <source>
        <dbReference type="ARBA" id="ARBA00023070"/>
    </source>
</evidence>
<name>A0ABW6CQ35_9CAUL</name>
<reference evidence="9 10" key="1">
    <citation type="submission" date="2022-09" db="EMBL/GenBank/DDBJ databases">
        <title>New species of Phenylobacterium.</title>
        <authorList>
            <person name="Mieszkin S."/>
        </authorList>
    </citation>
    <scope>NUCLEOTIDE SEQUENCE [LARGE SCALE GENOMIC DNA]</scope>
    <source>
        <strain evidence="9 10">HK31-G</strain>
    </source>
</reference>
<proteinExistence type="inferred from homology"/>
<dbReference type="PANTHER" id="PTHR10742">
    <property type="entry name" value="FLAVIN MONOAMINE OXIDASE"/>
    <property type="match status" value="1"/>
</dbReference>
<dbReference type="InterPro" id="IPR006311">
    <property type="entry name" value="TAT_signal"/>
</dbReference>
<keyword evidence="5" id="KW-0073">Auxin biosynthesis</keyword>
<accession>A0ABW6CQ35</accession>
<gene>
    <name evidence="9" type="ORF">OCL97_14645</name>
</gene>
<feature type="domain" description="Amine oxidase" evidence="8">
    <location>
        <begin position="67"/>
        <end position="519"/>
    </location>
</feature>
<evidence type="ECO:0000256" key="6">
    <source>
        <dbReference type="ARBA" id="ARBA00047321"/>
    </source>
</evidence>
<evidence type="ECO:0000256" key="1">
    <source>
        <dbReference type="ARBA" id="ARBA00004814"/>
    </source>
</evidence>
<feature type="transmembrane region" description="Helical" evidence="7">
    <location>
        <begin position="21"/>
        <end position="42"/>
    </location>
</feature>
<dbReference type="SUPFAM" id="SSF51905">
    <property type="entry name" value="FAD/NAD(P)-binding domain"/>
    <property type="match status" value="1"/>
</dbReference>
<dbReference type="Pfam" id="PF01593">
    <property type="entry name" value="Amino_oxidase"/>
    <property type="match status" value="1"/>
</dbReference>
<dbReference type="InterPro" id="IPR036188">
    <property type="entry name" value="FAD/NAD-bd_sf"/>
</dbReference>
<evidence type="ECO:0000256" key="2">
    <source>
        <dbReference type="ARBA" id="ARBA00005833"/>
    </source>
</evidence>
<evidence type="ECO:0000259" key="8">
    <source>
        <dbReference type="Pfam" id="PF01593"/>
    </source>
</evidence>
<evidence type="ECO:0000256" key="4">
    <source>
        <dbReference type="ARBA" id="ARBA00017871"/>
    </source>
</evidence>
<dbReference type="InterPro" id="IPR002937">
    <property type="entry name" value="Amino_oxidase"/>
</dbReference>
<dbReference type="Gene3D" id="1.20.1440.240">
    <property type="match status" value="1"/>
</dbReference>
<comment type="caution">
    <text evidence="9">The sequence shown here is derived from an EMBL/GenBank/DDBJ whole genome shotgun (WGS) entry which is preliminary data.</text>
</comment>
<evidence type="ECO:0000313" key="10">
    <source>
        <dbReference type="Proteomes" id="UP001598130"/>
    </source>
</evidence>
<keyword evidence="7" id="KW-0472">Membrane</keyword>
<dbReference type="Proteomes" id="UP001598130">
    <property type="component" value="Unassembled WGS sequence"/>
</dbReference>
<organism evidence="9 10">
    <name type="scientific">Phenylobacterium ferrooxidans</name>
    <dbReference type="NCBI Taxonomy" id="2982689"/>
    <lineage>
        <taxon>Bacteria</taxon>
        <taxon>Pseudomonadati</taxon>
        <taxon>Pseudomonadota</taxon>
        <taxon>Alphaproteobacteria</taxon>
        <taxon>Caulobacterales</taxon>
        <taxon>Caulobacteraceae</taxon>
        <taxon>Phenylobacterium</taxon>
    </lineage>
</organism>
<dbReference type="EMBL" id="JAOTJD010000028">
    <property type="protein sequence ID" value="MFD3265194.1"/>
    <property type="molecule type" value="Genomic_DNA"/>
</dbReference>
<comment type="similarity">
    <text evidence="2">Belongs to the tryptophan 2-monooxygenase family.</text>
</comment>
<dbReference type="PANTHER" id="PTHR10742:SF410">
    <property type="entry name" value="LYSINE-SPECIFIC HISTONE DEMETHYLASE 2"/>
    <property type="match status" value="1"/>
</dbReference>
<evidence type="ECO:0000256" key="7">
    <source>
        <dbReference type="SAM" id="Phobius"/>
    </source>
</evidence>